<sequence length="526" mass="60963">MTSNTLSPKLLQEHGSTSLVVSLPKPRKLKALERNNLQWTEHKIEIREIYIGQDKTLKETMQFFKQEHQFVKSERKWKEKMKEWGFVKNIPARDIRFMAAKAEKRQREEGKDSVFYRNGIKVGHHKIENCKKQRISRSHILAPDIPDTPSHVEYHTPLPETDDDTGRMTISDLFPEVFEQILPRPDNTRHQGPRSNEMTTSSPETEVFATVALVEDHVDMDLLSTPLPQTDPCNRSCQCELCQKVADVVYLMDEVSYQGLAIKAFISKARTLDCRNSSDCLELQRHLSIVAQGGEGHWHYKKQVIQLSLICFAWELERYLDGGETTIFLESIAQLCTTSTAIFSSHPYIMRELLDSIICIKQKVETHEPPVDSIKPPEIELLQTISSSLLQLARACAFERRWYSTAGLFFTLLHKHELILLEIDRVDLQLEYCHHLERQQSWAEYLSAVHKLFKVLIDAGDPPAYETGFATFALDGVPRPLEQFMDREKVQEMLGLSEEVRKIWRSFSDWVRVPYYISSERWGNNM</sequence>
<name>A0A1L7WU51_9HELO</name>
<gene>
    <name evidence="3" type="ORF">PAC_06158</name>
</gene>
<proteinExistence type="predicted"/>
<dbReference type="Proteomes" id="UP000184330">
    <property type="component" value="Unassembled WGS sequence"/>
</dbReference>
<protein>
    <recommendedName>
        <fullName evidence="2">Clr5 domain-containing protein</fullName>
    </recommendedName>
</protein>
<dbReference type="AlphaFoldDB" id="A0A1L7WU51"/>
<feature type="region of interest" description="Disordered" evidence="1">
    <location>
        <begin position="184"/>
        <end position="203"/>
    </location>
</feature>
<feature type="compositionally biased region" description="Polar residues" evidence="1">
    <location>
        <begin position="193"/>
        <end position="203"/>
    </location>
</feature>
<accession>A0A1L7WU51</accession>
<evidence type="ECO:0000259" key="2">
    <source>
        <dbReference type="Pfam" id="PF14420"/>
    </source>
</evidence>
<dbReference type="EMBL" id="FJOG01000007">
    <property type="protein sequence ID" value="CZR56270.1"/>
    <property type="molecule type" value="Genomic_DNA"/>
</dbReference>
<evidence type="ECO:0000313" key="4">
    <source>
        <dbReference type="Proteomes" id="UP000184330"/>
    </source>
</evidence>
<dbReference type="PANTHER" id="PTHR38788">
    <property type="entry name" value="CLR5 DOMAIN-CONTAINING PROTEIN"/>
    <property type="match status" value="1"/>
</dbReference>
<dbReference type="OrthoDB" id="5986190at2759"/>
<reference evidence="3 4" key="1">
    <citation type="submission" date="2016-03" db="EMBL/GenBank/DDBJ databases">
        <authorList>
            <person name="Ploux O."/>
        </authorList>
    </citation>
    <scope>NUCLEOTIDE SEQUENCE [LARGE SCALE GENOMIC DNA]</scope>
    <source>
        <strain evidence="3 4">UAMH 11012</strain>
    </source>
</reference>
<organism evidence="3 4">
    <name type="scientific">Phialocephala subalpina</name>
    <dbReference type="NCBI Taxonomy" id="576137"/>
    <lineage>
        <taxon>Eukaryota</taxon>
        <taxon>Fungi</taxon>
        <taxon>Dikarya</taxon>
        <taxon>Ascomycota</taxon>
        <taxon>Pezizomycotina</taxon>
        <taxon>Leotiomycetes</taxon>
        <taxon>Helotiales</taxon>
        <taxon>Mollisiaceae</taxon>
        <taxon>Phialocephala</taxon>
        <taxon>Phialocephala fortinii species complex</taxon>
    </lineage>
</organism>
<evidence type="ECO:0000256" key="1">
    <source>
        <dbReference type="SAM" id="MobiDB-lite"/>
    </source>
</evidence>
<feature type="domain" description="Clr5" evidence="2">
    <location>
        <begin position="38"/>
        <end position="88"/>
    </location>
</feature>
<keyword evidence="4" id="KW-1185">Reference proteome</keyword>
<dbReference type="Pfam" id="PF14420">
    <property type="entry name" value="Clr5"/>
    <property type="match status" value="1"/>
</dbReference>
<evidence type="ECO:0000313" key="3">
    <source>
        <dbReference type="EMBL" id="CZR56270.1"/>
    </source>
</evidence>
<dbReference type="PANTHER" id="PTHR38788:SF3">
    <property type="entry name" value="CLR5 DOMAIN-CONTAINING PROTEIN"/>
    <property type="match status" value="1"/>
</dbReference>
<dbReference type="InterPro" id="IPR025676">
    <property type="entry name" value="Clr5_dom"/>
</dbReference>